<dbReference type="Proteomes" id="UP000068016">
    <property type="component" value="Unassembled WGS sequence"/>
</dbReference>
<evidence type="ECO:0000313" key="2">
    <source>
        <dbReference type="Proteomes" id="UP000068016"/>
    </source>
</evidence>
<evidence type="ECO:0000313" key="1">
    <source>
        <dbReference type="EMBL" id="KWN11730.1"/>
    </source>
</evidence>
<gene>
    <name evidence="1" type="ORF">WT83_19250</name>
</gene>
<name>A0A108EI29_9BURK</name>
<dbReference type="EMBL" id="LPLZ01000059">
    <property type="protein sequence ID" value="KWN11730.1"/>
    <property type="molecule type" value="Genomic_DNA"/>
</dbReference>
<accession>A0A108EI29</accession>
<protein>
    <submittedName>
        <fullName evidence="1">Uncharacterized protein</fullName>
    </submittedName>
</protein>
<comment type="caution">
    <text evidence="1">The sequence shown here is derived from an EMBL/GenBank/DDBJ whole genome shotgun (WGS) entry which is preliminary data.</text>
</comment>
<dbReference type="AlphaFoldDB" id="A0A108EI29"/>
<reference evidence="1 2" key="1">
    <citation type="submission" date="2015-11" db="EMBL/GenBank/DDBJ databases">
        <title>Expanding the genomic diversity of Burkholderia species for the development of highly accurate diagnostics.</title>
        <authorList>
            <person name="Sahl J."/>
            <person name="Keim P."/>
            <person name="Wagner D."/>
        </authorList>
    </citation>
    <scope>NUCLEOTIDE SEQUENCE [LARGE SCALE GENOMIC DNA]</scope>
    <source>
        <strain evidence="1 2">MSMB793WGS</strain>
    </source>
</reference>
<proteinExistence type="predicted"/>
<organism evidence="1 2">
    <name type="scientific">Burkholderia territorii</name>
    <dbReference type="NCBI Taxonomy" id="1503055"/>
    <lineage>
        <taxon>Bacteria</taxon>
        <taxon>Pseudomonadati</taxon>
        <taxon>Pseudomonadota</taxon>
        <taxon>Betaproteobacteria</taxon>
        <taxon>Burkholderiales</taxon>
        <taxon>Burkholderiaceae</taxon>
        <taxon>Burkholderia</taxon>
        <taxon>Burkholderia cepacia complex</taxon>
    </lineage>
</organism>
<sequence length="142" mass="15390">MFTGCFPLCHWNEAKQLGCSCREMKISAPECTVGHITHLWRSFDEACGLEVVECAIERAHRLQSASGQQASASVNRREGLLGIDSPCEGGKHGTRSCWQLLDLICTMDGPERQPRKVGGIAGESDESVGVGRVKMSDILASN</sequence>